<sequence>MFLCIFQRQQFQILLLLCYKILAHISGSLNHLSHYFSQQMVNFFFKCGYICCNLWFLVMYFCGILQ</sequence>
<dbReference type="AlphaFoldDB" id="I7G9V0"/>
<reference evidence="2" key="1">
    <citation type="journal article" date="2007" name="PLoS Biol.">
        <title>Rate of evolution in brain-expressed genes in humans and other primates.</title>
        <authorList>
            <person name="Wang H.-Y."/>
            <person name="Chien H.-C."/>
            <person name="Osada N."/>
            <person name="Hashimoto K."/>
            <person name="Sugano S."/>
            <person name="Gojobori T."/>
            <person name="Chou C.-K."/>
            <person name="Tsai S.-F."/>
            <person name="Wu C.-I."/>
            <person name="Shen C.-K.J."/>
        </authorList>
    </citation>
    <scope>NUCLEOTIDE SEQUENCE</scope>
</reference>
<keyword evidence="1" id="KW-0812">Transmembrane</keyword>
<accession>I7G9V0</accession>
<feature type="transmembrane region" description="Helical" evidence="1">
    <location>
        <begin position="43"/>
        <end position="65"/>
    </location>
</feature>
<protein>
    <submittedName>
        <fullName evidence="2">Macaca fascicularis brain cDNA, clone: QtrA-18136</fullName>
    </submittedName>
</protein>
<evidence type="ECO:0000313" key="2">
    <source>
        <dbReference type="EMBL" id="BAE91661.1"/>
    </source>
</evidence>
<proteinExistence type="evidence at transcript level"/>
<keyword evidence="1" id="KW-0472">Membrane</keyword>
<keyword evidence="1" id="KW-1133">Transmembrane helix</keyword>
<feature type="transmembrane region" description="Helical" evidence="1">
    <location>
        <begin position="12"/>
        <end position="31"/>
    </location>
</feature>
<evidence type="ECO:0000256" key="1">
    <source>
        <dbReference type="SAM" id="Phobius"/>
    </source>
</evidence>
<dbReference type="EMBL" id="AB174599">
    <property type="protein sequence ID" value="BAE91661.1"/>
    <property type="molecule type" value="mRNA"/>
</dbReference>
<name>I7G9V0_MACFA</name>
<organism evidence="2">
    <name type="scientific">Macaca fascicularis</name>
    <name type="common">Crab-eating macaque</name>
    <name type="synonym">Cynomolgus monkey</name>
    <dbReference type="NCBI Taxonomy" id="9541"/>
    <lineage>
        <taxon>Eukaryota</taxon>
        <taxon>Metazoa</taxon>
        <taxon>Chordata</taxon>
        <taxon>Craniata</taxon>
        <taxon>Vertebrata</taxon>
        <taxon>Euteleostomi</taxon>
        <taxon>Mammalia</taxon>
        <taxon>Eutheria</taxon>
        <taxon>Euarchontoglires</taxon>
        <taxon>Primates</taxon>
        <taxon>Haplorrhini</taxon>
        <taxon>Catarrhini</taxon>
        <taxon>Cercopithecidae</taxon>
        <taxon>Cercopithecinae</taxon>
        <taxon>Macaca</taxon>
    </lineage>
</organism>